<dbReference type="EnsemblMetazoa" id="Aqu2.1.38449_001">
    <property type="protein sequence ID" value="Aqu2.1.38449_001"/>
    <property type="gene ID" value="Aqu2.1.38449"/>
</dbReference>
<dbReference type="SUPFAM" id="SSF63748">
    <property type="entry name" value="Tudor/PWWP/MBT"/>
    <property type="match status" value="2"/>
</dbReference>
<dbReference type="PROSITE" id="PS50016">
    <property type="entry name" value="ZF_PHD_2"/>
    <property type="match status" value="3"/>
</dbReference>
<dbReference type="Pfam" id="PF00628">
    <property type="entry name" value="PHD"/>
    <property type="match status" value="1"/>
</dbReference>
<evidence type="ECO:0000256" key="6">
    <source>
        <dbReference type="ARBA" id="ARBA00022679"/>
    </source>
</evidence>
<keyword evidence="8" id="KW-0479">Metal-binding</keyword>
<dbReference type="PROSITE" id="PS50280">
    <property type="entry name" value="SET"/>
    <property type="match status" value="1"/>
</dbReference>
<dbReference type="CDD" id="cd05838">
    <property type="entry name" value="PWWP_NSD_rpt2"/>
    <property type="match status" value="1"/>
</dbReference>
<dbReference type="GO" id="GO:0032259">
    <property type="term" value="P:methylation"/>
    <property type="evidence" value="ECO:0007669"/>
    <property type="project" value="UniProtKB-KW"/>
</dbReference>
<dbReference type="InterPro" id="IPR003616">
    <property type="entry name" value="Post-SET_dom"/>
</dbReference>
<evidence type="ECO:0008006" key="22">
    <source>
        <dbReference type="Google" id="ProtNLM"/>
    </source>
</evidence>
<evidence type="ECO:0000256" key="12">
    <source>
        <dbReference type="ARBA" id="ARBA00023242"/>
    </source>
</evidence>
<evidence type="ECO:0000259" key="16">
    <source>
        <dbReference type="PROSITE" id="PS50280"/>
    </source>
</evidence>
<dbReference type="Proteomes" id="UP000007879">
    <property type="component" value="Unassembled WGS sequence"/>
</dbReference>
<dbReference type="InterPro" id="IPR019787">
    <property type="entry name" value="Znf_PHD-finger"/>
</dbReference>
<keyword evidence="4" id="KW-0597">Phosphoprotein</keyword>
<feature type="compositionally biased region" description="Low complexity" evidence="14">
    <location>
        <begin position="311"/>
        <end position="332"/>
    </location>
</feature>
<feature type="compositionally biased region" description="Basic and acidic residues" evidence="14">
    <location>
        <begin position="142"/>
        <end position="155"/>
    </location>
</feature>
<dbReference type="Pfam" id="PF17907">
    <property type="entry name" value="AWS"/>
    <property type="match status" value="1"/>
</dbReference>
<evidence type="ECO:0000256" key="8">
    <source>
        <dbReference type="ARBA" id="ARBA00022723"/>
    </source>
</evidence>
<dbReference type="CDD" id="cd15568">
    <property type="entry name" value="PHD5_NSD"/>
    <property type="match status" value="1"/>
</dbReference>
<evidence type="ECO:0000259" key="15">
    <source>
        <dbReference type="PROSITE" id="PS50016"/>
    </source>
</evidence>
<reference evidence="21" key="1">
    <citation type="journal article" date="2010" name="Nature">
        <title>The Amphimedon queenslandica genome and the evolution of animal complexity.</title>
        <authorList>
            <person name="Srivastava M."/>
            <person name="Simakov O."/>
            <person name="Chapman J."/>
            <person name="Fahey B."/>
            <person name="Gauthier M.E."/>
            <person name="Mitros T."/>
            <person name="Richards G.S."/>
            <person name="Conaco C."/>
            <person name="Dacre M."/>
            <person name="Hellsten U."/>
            <person name="Larroux C."/>
            <person name="Putnam N.H."/>
            <person name="Stanke M."/>
            <person name="Adamska M."/>
            <person name="Darling A."/>
            <person name="Degnan S.M."/>
            <person name="Oakley T.H."/>
            <person name="Plachetzki D.C."/>
            <person name="Zhai Y."/>
            <person name="Adamski M."/>
            <person name="Calcino A."/>
            <person name="Cummins S.F."/>
            <person name="Goodstein D.M."/>
            <person name="Harris C."/>
            <person name="Jackson D.J."/>
            <person name="Leys S.P."/>
            <person name="Shu S."/>
            <person name="Woodcroft B.J."/>
            <person name="Vervoort M."/>
            <person name="Kosik K.S."/>
            <person name="Manning G."/>
            <person name="Degnan B.M."/>
            <person name="Rokhsar D.S."/>
        </authorList>
    </citation>
    <scope>NUCLEOTIDE SEQUENCE [LARGE SCALE GENOMIC DNA]</scope>
</reference>
<evidence type="ECO:0000256" key="4">
    <source>
        <dbReference type="ARBA" id="ARBA00022553"/>
    </source>
</evidence>
<dbReference type="SUPFAM" id="SSF57903">
    <property type="entry name" value="FYVE/PHD zinc finger"/>
    <property type="match status" value="3"/>
</dbReference>
<evidence type="ECO:0000313" key="20">
    <source>
        <dbReference type="EnsemblMetazoa" id="Aqu2.1.38449_001"/>
    </source>
</evidence>
<dbReference type="Pfam" id="PF23011">
    <property type="entry name" value="PHD-1st_NSD"/>
    <property type="match status" value="2"/>
</dbReference>
<dbReference type="InterPro" id="IPR006560">
    <property type="entry name" value="AWS_dom"/>
</dbReference>
<evidence type="ECO:0000256" key="2">
    <source>
        <dbReference type="ARBA" id="ARBA00004286"/>
    </source>
</evidence>
<dbReference type="PANTHER" id="PTHR22884">
    <property type="entry name" value="SET DOMAIN PROTEINS"/>
    <property type="match status" value="1"/>
</dbReference>
<feature type="compositionally biased region" description="Basic and acidic residues" evidence="14">
    <location>
        <begin position="1005"/>
        <end position="1018"/>
    </location>
</feature>
<evidence type="ECO:0000256" key="10">
    <source>
        <dbReference type="ARBA" id="ARBA00022833"/>
    </source>
</evidence>
<dbReference type="PROSITE" id="PS50868">
    <property type="entry name" value="POST_SET"/>
    <property type="match status" value="1"/>
</dbReference>
<keyword evidence="5" id="KW-0489">Methyltransferase</keyword>
<dbReference type="SMART" id="SM00317">
    <property type="entry name" value="SET"/>
    <property type="match status" value="1"/>
</dbReference>
<proteinExistence type="predicted"/>
<accession>A0A1X7VFC8</accession>
<dbReference type="GO" id="GO:0016279">
    <property type="term" value="F:protein-lysine N-methyltransferase activity"/>
    <property type="evidence" value="ECO:0007669"/>
    <property type="project" value="UniProtKB-ARBA"/>
</dbReference>
<feature type="region of interest" description="Disordered" evidence="14">
    <location>
        <begin position="919"/>
        <end position="1044"/>
    </location>
</feature>
<dbReference type="GO" id="GO:0005694">
    <property type="term" value="C:chromosome"/>
    <property type="evidence" value="ECO:0007669"/>
    <property type="project" value="UniProtKB-SubCell"/>
</dbReference>
<feature type="region of interest" description="Disordered" evidence="14">
    <location>
        <begin position="133"/>
        <end position="208"/>
    </location>
</feature>
<feature type="compositionally biased region" description="Polar residues" evidence="14">
    <location>
        <begin position="196"/>
        <end position="208"/>
    </location>
</feature>
<evidence type="ECO:0000313" key="21">
    <source>
        <dbReference type="Proteomes" id="UP000007879"/>
    </source>
</evidence>
<dbReference type="Gene3D" id="2.30.30.140">
    <property type="match status" value="2"/>
</dbReference>
<dbReference type="InterPro" id="IPR013083">
    <property type="entry name" value="Znf_RING/FYVE/PHD"/>
</dbReference>
<evidence type="ECO:0000256" key="13">
    <source>
        <dbReference type="PROSITE-ProRule" id="PRU00146"/>
    </source>
</evidence>
<dbReference type="GO" id="GO:0005634">
    <property type="term" value="C:nucleus"/>
    <property type="evidence" value="ECO:0007669"/>
    <property type="project" value="UniProtKB-SubCell"/>
</dbReference>
<organism evidence="20">
    <name type="scientific">Amphimedon queenslandica</name>
    <name type="common">Sponge</name>
    <dbReference type="NCBI Taxonomy" id="400682"/>
    <lineage>
        <taxon>Eukaryota</taxon>
        <taxon>Metazoa</taxon>
        <taxon>Porifera</taxon>
        <taxon>Demospongiae</taxon>
        <taxon>Heteroscleromorpha</taxon>
        <taxon>Haplosclerida</taxon>
        <taxon>Niphatidae</taxon>
        <taxon>Amphimedon</taxon>
    </lineage>
</organism>
<sequence length="1171" mass="129219">MSSNGVTGSVNTKTGLIPQYKIGDLVWSPWSSVLWPAMISYDPSKAIYFRVSPSKNITHYHIQYFGIVAQRGWVPVKSIQPVRSVHENGKSKPQKKTLWKDFEVGIDELKRANALSIKERKLTFIFDYGGCSSGSKKKKNDKPKVDKKPQSDDVTTKPIVTLEATEEDEPQLIITETKDSQPSSTSPPPSEVSSSNKVLNVSPRSTASPYSLRDKITLTQRKINALATCSPLSEVGTVTPEPLLIGTTPTVANGGEEETHSSTNRECVTNAGGTDNGGEGRKRHGRMQDTSLFPPGPPPLPSGANTFTSCTDDLLTPPSTDTDSDSLDISIPASSHLKKQTKPDLALASSSTEDTGSPSLPPPSSFSSLPLPPPSTNICSICDNPSNPTQCIITCKGHCLNSFHVDCLGLISPPSFPFVCDECTLSPSVCYACKKPSVDPVSSLVPCSHHSCSQLYHLSCIRSCGNFKFDSSNPNVILSCGLHSCAKCVCSDGPPVTGNQKLMQCLKCPLSLHKYSCLIAGCEVLSDKTMICYRHLSISSSMPQSLRHFNMNTCLDCGEPGSLICCDSCSAAYHVKCLPDEDQSRAGQERWLCPNCVSYDLPTYGSIVMVKCGAYRWWPAEVVLPCDISDSFRNSKPTQCMFLVRFFSSNQYFWTHHGRVLAFTEECAIVKENKSHKQQPLSYINAFQEALTALREQESRPAKKESKSFVHIKRNKYLTSRPPLETETEPCKCTESSPCGPSSNCINRAIFTECSTENCPAGDKCQNQRMLRNESVPTQTFYTGNRGWGLKTMRSLSPGDFVIEYVGEIVDMAAVQERLKKTQEASVSSFYFLTLERNLIIDARVKSNHARFINHSCDPNCETQKWTVNGETRIGIFAIKDIKEDTELTFDYQFDCLGNEKKACLCGAQNCSGFLGEKPKQEKLKQEKPQPPSSSRKGTGKRARSFNKDQARVKQRKIEGEGRSARSAARREASKPGDLIREGNVEYIVMPPPSSTCSSRKSGTKLKEKLVNKEKKGPGEGPVGSLKALPVKGREGGGGGKAKSLSTKENFVPFFDINRKRKAPSIMKTAKQRKEDPYDDECFICNEGGDLVICDYPDCYKVYHLSCIGLKELPDGDFHCRRHSCFVCGDTKAEYHCFYCPRAFCETHHREKFIVTDSASFKCIKTCYSPS</sequence>
<feature type="domain" description="SET" evidence="16">
    <location>
        <begin position="776"/>
        <end position="893"/>
    </location>
</feature>
<dbReference type="FunCoup" id="A0A1X7VFC8">
    <property type="interactions" value="603"/>
</dbReference>
<dbReference type="InterPro" id="IPR050777">
    <property type="entry name" value="SET2_Histone-Lys_MeTrsfase"/>
</dbReference>
<dbReference type="SMART" id="SM00508">
    <property type="entry name" value="PostSET"/>
    <property type="match status" value="1"/>
</dbReference>
<dbReference type="GO" id="GO:0008270">
    <property type="term" value="F:zinc ion binding"/>
    <property type="evidence" value="ECO:0007669"/>
    <property type="project" value="UniProtKB-KW"/>
</dbReference>
<feature type="compositionally biased region" description="Polar residues" evidence="14">
    <location>
        <begin position="261"/>
        <end position="273"/>
    </location>
</feature>
<feature type="domain" description="AWS" evidence="19">
    <location>
        <begin position="726"/>
        <end position="774"/>
    </location>
</feature>
<evidence type="ECO:0000256" key="1">
    <source>
        <dbReference type="ARBA" id="ARBA00004123"/>
    </source>
</evidence>
<feature type="domain" description="Post-SET" evidence="18">
    <location>
        <begin position="900"/>
        <end position="916"/>
    </location>
</feature>
<dbReference type="Pfam" id="PF00855">
    <property type="entry name" value="PWWP"/>
    <property type="match status" value="2"/>
</dbReference>
<dbReference type="PROSITE" id="PS51215">
    <property type="entry name" value="AWS"/>
    <property type="match status" value="1"/>
</dbReference>
<keyword evidence="11" id="KW-0156">Chromatin regulator</keyword>
<dbReference type="InterPro" id="IPR019786">
    <property type="entry name" value="Zinc_finger_PHD-type_CS"/>
</dbReference>
<dbReference type="Gene3D" id="3.30.40.10">
    <property type="entry name" value="Zinc/RING finger domain, C3HC4 (zinc finger)"/>
    <property type="match status" value="3"/>
</dbReference>
<feature type="domain" description="PHD-type" evidence="15">
    <location>
        <begin position="376"/>
        <end position="426"/>
    </location>
</feature>
<dbReference type="Gene3D" id="2.170.270.10">
    <property type="entry name" value="SET domain"/>
    <property type="match status" value="1"/>
</dbReference>
<dbReference type="InterPro" id="IPR001214">
    <property type="entry name" value="SET_dom"/>
</dbReference>
<dbReference type="STRING" id="400682.A0A1X7VFC8"/>
<dbReference type="InterPro" id="IPR011011">
    <property type="entry name" value="Znf_FYVE_PHD"/>
</dbReference>
<comment type="subcellular location">
    <subcellularLocation>
        <location evidence="2">Chromosome</location>
    </subcellularLocation>
    <subcellularLocation>
        <location evidence="1">Nucleus</location>
    </subcellularLocation>
</comment>
<dbReference type="InterPro" id="IPR000313">
    <property type="entry name" value="PWWP_dom"/>
</dbReference>
<evidence type="ECO:0000256" key="7">
    <source>
        <dbReference type="ARBA" id="ARBA00022691"/>
    </source>
</evidence>
<gene>
    <name evidence="20" type="primary">100632445</name>
</gene>
<keyword evidence="6" id="KW-0808">Transferase</keyword>
<evidence type="ECO:0000259" key="17">
    <source>
        <dbReference type="PROSITE" id="PS50812"/>
    </source>
</evidence>
<dbReference type="SMART" id="SM00249">
    <property type="entry name" value="PHD"/>
    <property type="match status" value="5"/>
</dbReference>
<dbReference type="InterPro" id="IPR001965">
    <property type="entry name" value="Znf_PHD"/>
</dbReference>
<evidence type="ECO:0000256" key="14">
    <source>
        <dbReference type="SAM" id="MobiDB-lite"/>
    </source>
</evidence>
<feature type="domain" description="PHD-type" evidence="15">
    <location>
        <begin position="1079"/>
        <end position="1143"/>
    </location>
</feature>
<protein>
    <recommendedName>
        <fullName evidence="22">Histone-lysine N-methyltransferase</fullName>
    </recommendedName>
</protein>
<dbReference type="InterPro" id="IPR046341">
    <property type="entry name" value="SET_dom_sf"/>
</dbReference>
<keyword evidence="12" id="KW-0539">Nucleus</keyword>
<dbReference type="SMART" id="SM00570">
    <property type="entry name" value="AWS"/>
    <property type="match status" value="1"/>
</dbReference>
<dbReference type="InterPro" id="IPR059153">
    <property type="entry name" value="NSD_PHD-1st"/>
</dbReference>
<evidence type="ECO:0000256" key="9">
    <source>
        <dbReference type="ARBA" id="ARBA00022771"/>
    </source>
</evidence>
<keyword evidence="3" id="KW-0158">Chromosome</keyword>
<dbReference type="CDD" id="cd19173">
    <property type="entry name" value="SET_NSD"/>
    <property type="match status" value="1"/>
</dbReference>
<dbReference type="Pfam" id="PF00856">
    <property type="entry name" value="SET"/>
    <property type="match status" value="1"/>
</dbReference>
<dbReference type="SMART" id="SM00293">
    <property type="entry name" value="PWWP"/>
    <property type="match status" value="2"/>
</dbReference>
<feature type="compositionally biased region" description="Basic and acidic residues" evidence="14">
    <location>
        <begin position="919"/>
        <end position="928"/>
    </location>
</feature>
<dbReference type="OrthoDB" id="422362at2759"/>
<reference evidence="20" key="2">
    <citation type="submission" date="2017-05" db="UniProtKB">
        <authorList>
            <consortium name="EnsemblMetazoa"/>
        </authorList>
    </citation>
    <scope>IDENTIFICATION</scope>
</reference>
<name>A0A1X7VFC8_AMPQE</name>
<evidence type="ECO:0000259" key="19">
    <source>
        <dbReference type="PROSITE" id="PS51215"/>
    </source>
</evidence>
<dbReference type="EnsemblMetazoa" id="XM_019993783.1">
    <property type="protein sequence ID" value="XP_019849342.1"/>
    <property type="gene ID" value="LOC100632445"/>
</dbReference>
<keyword evidence="21" id="KW-1185">Reference proteome</keyword>
<keyword evidence="10" id="KW-0862">Zinc</keyword>
<dbReference type="InParanoid" id="A0A1X7VFC8"/>
<keyword evidence="9 13" id="KW-0863">Zinc-finger</keyword>
<dbReference type="PROSITE" id="PS50812">
    <property type="entry name" value="PWWP"/>
    <property type="match status" value="2"/>
</dbReference>
<feature type="domain" description="PWWP" evidence="17">
    <location>
        <begin position="604"/>
        <end position="666"/>
    </location>
</feature>
<evidence type="ECO:0000256" key="5">
    <source>
        <dbReference type="ARBA" id="ARBA00022603"/>
    </source>
</evidence>
<dbReference type="AlphaFoldDB" id="A0A1X7VFC8"/>
<feature type="domain" description="PWWP" evidence="17">
    <location>
        <begin position="22"/>
        <end position="85"/>
    </location>
</feature>
<feature type="region of interest" description="Disordered" evidence="14">
    <location>
        <begin position="240"/>
        <end position="368"/>
    </location>
</feature>
<dbReference type="CDD" id="cd15564">
    <property type="entry name" value="PHD1_NSD"/>
    <property type="match status" value="1"/>
</dbReference>
<feature type="compositionally biased region" description="Pro residues" evidence="14">
    <location>
        <begin position="359"/>
        <end position="368"/>
    </location>
</feature>
<dbReference type="CDD" id="cd15566">
    <property type="entry name" value="PHD3_NSD"/>
    <property type="match status" value="1"/>
</dbReference>
<keyword evidence="7" id="KW-0949">S-adenosyl-L-methionine</keyword>
<evidence type="ECO:0000256" key="3">
    <source>
        <dbReference type="ARBA" id="ARBA00022454"/>
    </source>
</evidence>
<dbReference type="GO" id="GO:0140938">
    <property type="term" value="F:histone H3 methyltransferase activity"/>
    <property type="evidence" value="ECO:0007669"/>
    <property type="project" value="UniProtKB-ARBA"/>
</dbReference>
<evidence type="ECO:0000256" key="11">
    <source>
        <dbReference type="ARBA" id="ARBA00022853"/>
    </source>
</evidence>
<dbReference type="KEGG" id="aqu:100632445"/>
<dbReference type="EnsemblMetazoa" id="XM_019993782.1">
    <property type="protein sequence ID" value="XP_019849341.1"/>
    <property type="gene ID" value="LOC100632445"/>
</dbReference>
<evidence type="ECO:0000259" key="18">
    <source>
        <dbReference type="PROSITE" id="PS50868"/>
    </source>
</evidence>
<feature type="domain" description="PHD-type" evidence="15">
    <location>
        <begin position="551"/>
        <end position="599"/>
    </location>
</feature>
<dbReference type="PROSITE" id="PS01359">
    <property type="entry name" value="ZF_PHD_1"/>
    <property type="match status" value="3"/>
</dbReference>
<dbReference type="SUPFAM" id="SSF82199">
    <property type="entry name" value="SET domain"/>
    <property type="match status" value="1"/>
</dbReference>
<feature type="compositionally biased region" description="Basic and acidic residues" evidence="14">
    <location>
        <begin position="946"/>
        <end position="984"/>
    </location>
</feature>